<dbReference type="RefSeq" id="XP_022330655.1">
    <property type="nucleotide sequence ID" value="XM_022474947.1"/>
</dbReference>
<keyword evidence="16" id="KW-1185">Reference proteome</keyword>
<dbReference type="InterPro" id="IPR001650">
    <property type="entry name" value="Helicase_C-like"/>
</dbReference>
<dbReference type="PROSITE" id="PS51192">
    <property type="entry name" value="HELICASE_ATP_BIND_1"/>
    <property type="match status" value="1"/>
</dbReference>
<dbReference type="Gene3D" id="1.10.10.60">
    <property type="entry name" value="Homeodomain-like"/>
    <property type="match status" value="1"/>
</dbReference>
<evidence type="ECO:0000256" key="6">
    <source>
        <dbReference type="ARBA" id="ARBA00022840"/>
    </source>
</evidence>
<dbReference type="GO" id="GO:0000785">
    <property type="term" value="C:chromatin"/>
    <property type="evidence" value="ECO:0007669"/>
    <property type="project" value="TreeGrafter"/>
</dbReference>
<evidence type="ECO:0000259" key="14">
    <source>
        <dbReference type="PROSITE" id="PS51192"/>
    </source>
</evidence>
<dbReference type="FunFam" id="2.40.50.40:FF:000014">
    <property type="entry name" value="Chromodomain-helicase-DNA-binding protein 2 isoform 1"/>
    <property type="match status" value="1"/>
</dbReference>
<feature type="compositionally biased region" description="Basic residues" evidence="12">
    <location>
        <begin position="1448"/>
        <end position="1458"/>
    </location>
</feature>
<dbReference type="CDD" id="cd18793">
    <property type="entry name" value="SF2_C_SNF"/>
    <property type="match status" value="1"/>
</dbReference>
<dbReference type="InterPro" id="IPR025260">
    <property type="entry name" value="CHD1-like_C"/>
</dbReference>
<reference evidence="17" key="1">
    <citation type="submission" date="2025-08" db="UniProtKB">
        <authorList>
            <consortium name="RefSeq"/>
        </authorList>
    </citation>
    <scope>IDENTIFICATION</scope>
    <source>
        <tissue evidence="17">Whole sample</tissue>
    </source>
</reference>
<dbReference type="GO" id="GO:0042393">
    <property type="term" value="F:histone binding"/>
    <property type="evidence" value="ECO:0007669"/>
    <property type="project" value="TreeGrafter"/>
</dbReference>
<dbReference type="Pfam" id="PF00271">
    <property type="entry name" value="Helicase_C"/>
    <property type="match status" value="1"/>
</dbReference>
<feature type="compositionally biased region" description="Polar residues" evidence="12">
    <location>
        <begin position="316"/>
        <end position="325"/>
    </location>
</feature>
<feature type="compositionally biased region" description="Polar residues" evidence="12">
    <location>
        <begin position="1640"/>
        <end position="1655"/>
    </location>
</feature>
<evidence type="ECO:0000256" key="7">
    <source>
        <dbReference type="ARBA" id="ARBA00023015"/>
    </source>
</evidence>
<feature type="region of interest" description="Disordered" evidence="12">
    <location>
        <begin position="1357"/>
        <end position="1463"/>
    </location>
</feature>
<feature type="compositionally biased region" description="Basic residues" evidence="12">
    <location>
        <begin position="1372"/>
        <end position="1381"/>
    </location>
</feature>
<dbReference type="SMART" id="SM01176">
    <property type="entry name" value="DUF4208"/>
    <property type="match status" value="1"/>
</dbReference>
<dbReference type="Pfam" id="PF23588">
    <property type="entry name" value="HTH_CHD1_Hrp3"/>
    <property type="match status" value="1"/>
</dbReference>
<feature type="compositionally biased region" description="Basic residues" evidence="12">
    <location>
        <begin position="247"/>
        <end position="263"/>
    </location>
</feature>
<feature type="region of interest" description="Disordered" evidence="12">
    <location>
        <begin position="1221"/>
        <end position="1242"/>
    </location>
</feature>
<dbReference type="KEGG" id="cvn:111128966"/>
<feature type="compositionally biased region" description="Basic and acidic residues" evidence="12">
    <location>
        <begin position="1683"/>
        <end position="1692"/>
    </location>
</feature>
<dbReference type="InterPro" id="IPR016197">
    <property type="entry name" value="Chromo-like_dom_sf"/>
</dbReference>
<organism evidence="16 17">
    <name type="scientific">Crassostrea virginica</name>
    <name type="common">Eastern oyster</name>
    <dbReference type="NCBI Taxonomy" id="6565"/>
    <lineage>
        <taxon>Eukaryota</taxon>
        <taxon>Metazoa</taxon>
        <taxon>Spiralia</taxon>
        <taxon>Lophotrochozoa</taxon>
        <taxon>Mollusca</taxon>
        <taxon>Bivalvia</taxon>
        <taxon>Autobranchia</taxon>
        <taxon>Pteriomorphia</taxon>
        <taxon>Ostreida</taxon>
        <taxon>Ostreoidea</taxon>
        <taxon>Ostreidae</taxon>
        <taxon>Crassostrea</taxon>
    </lineage>
</organism>
<dbReference type="GO" id="GO:0005524">
    <property type="term" value="F:ATP binding"/>
    <property type="evidence" value="ECO:0007669"/>
    <property type="project" value="UniProtKB-KW"/>
</dbReference>
<dbReference type="SUPFAM" id="SSF54160">
    <property type="entry name" value="Chromo domain-like"/>
    <property type="match status" value="2"/>
</dbReference>
<dbReference type="GO" id="GO:0016887">
    <property type="term" value="F:ATP hydrolysis activity"/>
    <property type="evidence" value="ECO:0007669"/>
    <property type="project" value="TreeGrafter"/>
</dbReference>
<feature type="compositionally biased region" description="Basic and acidic residues" evidence="12">
    <location>
        <begin position="1221"/>
        <end position="1234"/>
    </location>
</feature>
<sequence>MSKPSIEDTADFDSPLFGPLSNDKSPKACSSTKEKKDPVKKEIENNGSGSGSDSGNSSSGSSSDESDSESGSRSGSNSDSSSSESDDSKSDERSERKTVSNLDDDSQDTQSTSLSSKRGRPRKSSINDIKQILREMSDDPDLLGLRRSGRAKKEPVRYNAMGESDTEDRPRKRKGGRKGSEDWRASDSSSDASSDDYKPSARALSRSGSRRTLRAAPPRRGRQTTSNLSESEGSASEEDTRSSYRAYSKKIRRDYTTRRKGSKSKVSYKEDSDDQTDSDDLIEVTQDQQEAEEEDDNKEIIEKVLDDRIGRPAATGSKTTIYNVQDNGDPNDGMDPGKEDTEKQFLIKWKNWAHIHNTWESYKTLKEQKVHGLKKLDNYIKKQEEIREWKDQASPEDIDYFECQQEMVQELYQQHMHVERIIAHSNQKMANENNGYPDYLCKWQGLPYSECTWEEGELVSRKFQTLVDEYNVRNKSQRTPTPAKFCKALRYRPKFTPLKNQPSFLGGVDNLVLRDYQLDGVNWLMHSWSKENSVILADEMGLGKTIQTIGFLSILYNTFQVYGPNLLVVPLSTIAAWQREFKLWAPEMNVVIYLGDIISRNKLREHEWCHSGNKRLKFNVLCTTYEILLKDKSFLGSVNWTTLIVDEAHRLKNDDSLLYKTLFEFNSNHRLLITGTPLQNSLKELWALLHFIMPEKFYKWVDFEEKHSSAQKTGFVNLHKELESFLLRRVKKDVEKSLPAKTEQILRVEMSSIQKQYYRWILTKNYKALSKGLKGNVSSFVNIIMELKKCCNHAQLVRPPEEELADRLASLIKGSGKLILLDKLLLRLKESGHRVLIFSQMVRMLDILGEYLQMRHFQYQRLDGSVRGDLRRQAMDHFNAEGSGDFCFLLSTRAGGLGVNLATADTVIIFDSDWNPQNDLQAQARAHRIGQKNQVSVYRLVTKNSVEEDIVERAKRKMVLDHLVIQRMDTTGRTVLNRGIPSNNSTPFNKEELSSILKFGAEELFKENEDDEDEPQVDIDEILKRAETRDVEEQNNGVGDELLSQFKVVSFDNMEDEEIEQIPGSKTEEEDKSWDTIIPEADRRKIEEEEEQKRLLELNLPPRSRKSLQQPQVGDDSDENSRRKGKRNVDDDDSEEDDDDDDDDEDQPRKRGRPKMSKTSVRGFNDSEIRRFIKSFKKFGRPMSRLDAIACDAELQEKSESDLQRLADVLTKGCEQAMEEVRNKTEAENNEGGKKNNRGPSFKISSVSVNAQAIIKSGQELEPLAEAIPADSEERKKYQLPLKVKAVHWDCEWDVEEDSNLLKGIYEYGLGSWEAIKMDPDLQLHDKILPDGSDLKPQGKHLATRADYLLKVLKKNSSQENGGDTVSTGLGRPRKKKKGKPKTTAEIIEKDFSDSEEDSRANFNNNSAREENSIDSFFDHKKKKKKDSGKGDRDHEDEDTTRDSLDIRKKKKKAAKKTKQNDAMHFTAGAVPVPVALESEYSGELPPEVFSKCKEMMRPVKRALKRLDNPDEGMSDKEQLIHTRQCLLKIGDRINECMGHYNDPEVIKQWRSFLWIFVSKFTEFDAKKLHKLYKHAYRKREEEQEQEGGNNKSQSSEKHGNHVEKQGEGKKHKRASESGEGEKPAKRAQHEHRPKEHKSSASVSNGPRPSASANSLIHKHSVLESSHDSNSNDRWTHASPLARAEDQPRNRYDNSSSAYGRQQHYSERTYHGNDPRFGDSHHRFNNDRRDYSSSHAYHRDRGDHSSSYHSHHDHHGNYRSDHRGDRRPDYGQYGHRDYGSSNRPDSSSYQSHSDRKRKGDAVSDRRSQKDPRIHEDTNSR</sequence>
<dbReference type="GO" id="GO:0140658">
    <property type="term" value="F:ATP-dependent chromatin remodeler activity"/>
    <property type="evidence" value="ECO:0007669"/>
    <property type="project" value="TreeGrafter"/>
</dbReference>
<feature type="compositionally biased region" description="Basic and acidic residues" evidence="12">
    <location>
        <begin position="1595"/>
        <end position="1625"/>
    </location>
</feature>
<dbReference type="GO" id="GO:0003677">
    <property type="term" value="F:DNA binding"/>
    <property type="evidence" value="ECO:0007669"/>
    <property type="project" value="UniProtKB-KW"/>
</dbReference>
<comment type="subcellular location">
    <subcellularLocation>
        <location evidence="1">Nucleus</location>
    </subcellularLocation>
</comment>
<dbReference type="InterPro" id="IPR040793">
    <property type="entry name" value="CDH1_2_SANT_HL1"/>
</dbReference>
<feature type="compositionally biased region" description="Basic and acidic residues" evidence="12">
    <location>
        <begin position="86"/>
        <end position="98"/>
    </location>
</feature>
<evidence type="ECO:0000256" key="9">
    <source>
        <dbReference type="ARBA" id="ARBA00023163"/>
    </source>
</evidence>
<keyword evidence="8" id="KW-0238">DNA-binding</keyword>
<dbReference type="Proteomes" id="UP000694844">
    <property type="component" value="Chromosome 4"/>
</dbReference>
<feature type="compositionally biased region" description="Low complexity" evidence="12">
    <location>
        <begin position="45"/>
        <end position="83"/>
    </location>
</feature>
<dbReference type="OrthoDB" id="5857104at2759"/>
<evidence type="ECO:0000259" key="13">
    <source>
        <dbReference type="PROSITE" id="PS50013"/>
    </source>
</evidence>
<feature type="compositionally biased region" description="Basic and acidic residues" evidence="12">
    <location>
        <begin position="1080"/>
        <end position="1096"/>
    </location>
</feature>
<dbReference type="CDD" id="cd18661">
    <property type="entry name" value="CD2_tandem_CHD1-2_like"/>
    <property type="match status" value="1"/>
</dbReference>
<feature type="domain" description="Helicase ATP-binding" evidence="14">
    <location>
        <begin position="525"/>
        <end position="695"/>
    </location>
</feature>
<dbReference type="Gene3D" id="2.40.50.40">
    <property type="match status" value="2"/>
</dbReference>
<dbReference type="SMART" id="SM00490">
    <property type="entry name" value="HELICc"/>
    <property type="match status" value="1"/>
</dbReference>
<evidence type="ECO:0000256" key="1">
    <source>
        <dbReference type="ARBA" id="ARBA00004123"/>
    </source>
</evidence>
<dbReference type="FunFam" id="3.40.50.10810:FF:000007">
    <property type="entry name" value="Chromodomain-helicase-DNA-binding protein 2 isoform 1"/>
    <property type="match status" value="1"/>
</dbReference>
<feature type="domain" description="Chromo" evidence="13">
    <location>
        <begin position="299"/>
        <end position="391"/>
    </location>
</feature>
<gene>
    <name evidence="17" type="primary">LOC111128966</name>
</gene>
<protein>
    <submittedName>
        <fullName evidence="17">Chromodomain-helicase-DNA-binding protein 1-like isoform X1</fullName>
    </submittedName>
</protein>
<feature type="compositionally biased region" description="Basic and acidic residues" evidence="12">
    <location>
        <begin position="32"/>
        <end position="44"/>
    </location>
</feature>
<dbReference type="Pfam" id="PF18375">
    <property type="entry name" value="CDH1_2_SANT_HL1"/>
    <property type="match status" value="1"/>
</dbReference>
<dbReference type="InterPro" id="IPR000953">
    <property type="entry name" value="Chromo/chromo_shadow_dom"/>
</dbReference>
<dbReference type="PROSITE" id="PS50013">
    <property type="entry name" value="CHROMO_2"/>
    <property type="match status" value="2"/>
</dbReference>
<feature type="compositionally biased region" description="Basic and acidic residues" evidence="12">
    <location>
        <begin position="1661"/>
        <end position="1676"/>
    </location>
</feature>
<dbReference type="GO" id="GO:0034728">
    <property type="term" value="P:nucleosome organization"/>
    <property type="evidence" value="ECO:0007669"/>
    <property type="project" value="TreeGrafter"/>
</dbReference>
<keyword evidence="6" id="KW-0067">ATP-binding</keyword>
<keyword evidence="4" id="KW-0547">Nucleotide-binding</keyword>
<dbReference type="InterPro" id="IPR014001">
    <property type="entry name" value="Helicase_ATP-bd"/>
</dbReference>
<feature type="compositionally biased region" description="Basic and acidic residues" evidence="12">
    <location>
        <begin position="1704"/>
        <end position="1746"/>
    </location>
</feature>
<name>A0A8B8DS25_CRAVI</name>
<feature type="compositionally biased region" description="Basic and acidic residues" evidence="12">
    <location>
        <begin position="1755"/>
        <end position="1778"/>
    </location>
</feature>
<accession>A0A8B8DS25</accession>
<evidence type="ECO:0000256" key="10">
    <source>
        <dbReference type="ARBA" id="ARBA00023242"/>
    </source>
</evidence>
<feature type="compositionally biased region" description="Basic and acidic residues" evidence="12">
    <location>
        <begin position="1797"/>
        <end position="1820"/>
    </location>
</feature>
<feature type="domain" description="Chromo" evidence="13">
    <location>
        <begin position="416"/>
        <end position="482"/>
    </location>
</feature>
<feature type="compositionally biased region" description="Polar residues" evidence="12">
    <location>
        <begin position="223"/>
        <end position="234"/>
    </location>
</feature>
<keyword evidence="3" id="KW-0677">Repeat</keyword>
<dbReference type="SMART" id="SM00487">
    <property type="entry name" value="DEXDc"/>
    <property type="match status" value="1"/>
</dbReference>
<dbReference type="PANTHER" id="PTHR45623">
    <property type="entry name" value="CHROMODOMAIN-HELICASE-DNA-BINDING PROTEIN 3-RELATED-RELATED"/>
    <property type="match status" value="1"/>
</dbReference>
<keyword evidence="5" id="KW-0378">Hydrolase</keyword>
<evidence type="ECO:0000256" key="3">
    <source>
        <dbReference type="ARBA" id="ARBA00022737"/>
    </source>
</evidence>
<dbReference type="InterPro" id="IPR027417">
    <property type="entry name" value="P-loop_NTPase"/>
</dbReference>
<comment type="similarity">
    <text evidence="2">Belongs to the SNF2/RAD54 helicase family.</text>
</comment>
<dbReference type="Gene3D" id="3.40.50.10810">
    <property type="entry name" value="Tandem AAA-ATPase domain"/>
    <property type="match status" value="1"/>
</dbReference>
<dbReference type="Gene3D" id="3.40.50.300">
    <property type="entry name" value="P-loop containing nucleotide triphosphate hydrolases"/>
    <property type="match status" value="1"/>
</dbReference>
<dbReference type="PANTHER" id="PTHR45623:SF14">
    <property type="entry name" value="CHROMODOMAIN-HELICASE-DNA-BINDING PROTEIN 1"/>
    <property type="match status" value="1"/>
</dbReference>
<evidence type="ECO:0000256" key="8">
    <source>
        <dbReference type="ARBA" id="ARBA00023125"/>
    </source>
</evidence>
<evidence type="ECO:0000313" key="17">
    <source>
        <dbReference type="RefSeq" id="XP_022330655.1"/>
    </source>
</evidence>
<feature type="compositionally biased region" description="Basic and acidic residues" evidence="12">
    <location>
        <begin position="298"/>
        <end position="310"/>
    </location>
</feature>
<keyword evidence="7" id="KW-0805">Transcription regulation</keyword>
<keyword evidence="10" id="KW-0539">Nucleus</keyword>
<dbReference type="InterPro" id="IPR000330">
    <property type="entry name" value="SNF2_N"/>
</dbReference>
<keyword evidence="9" id="KW-0804">Transcription</keyword>
<dbReference type="GeneID" id="111128966"/>
<comment type="catalytic activity">
    <reaction evidence="11">
        <text>ATP + H2O = ADP + phosphate + H(+)</text>
        <dbReference type="Rhea" id="RHEA:13065"/>
        <dbReference type="ChEBI" id="CHEBI:15377"/>
        <dbReference type="ChEBI" id="CHEBI:15378"/>
        <dbReference type="ChEBI" id="CHEBI:30616"/>
        <dbReference type="ChEBI" id="CHEBI:43474"/>
        <dbReference type="ChEBI" id="CHEBI:456216"/>
    </reaction>
</comment>
<dbReference type="InterPro" id="IPR056302">
    <property type="entry name" value="CHD1-2/Hrp3_HTH"/>
</dbReference>
<dbReference type="FunFam" id="3.40.50.300:FF:000130">
    <property type="entry name" value="Chromodomain-helicase-DNA-binding protein 2 isoform 1"/>
    <property type="match status" value="1"/>
</dbReference>
<evidence type="ECO:0000256" key="12">
    <source>
        <dbReference type="SAM" id="MobiDB-lite"/>
    </source>
</evidence>
<feature type="region of interest" description="Disordered" evidence="12">
    <location>
        <begin position="1579"/>
        <end position="1820"/>
    </location>
</feature>
<dbReference type="PROSITE" id="PS51194">
    <property type="entry name" value="HELICASE_CTER"/>
    <property type="match status" value="1"/>
</dbReference>
<dbReference type="InterPro" id="IPR023780">
    <property type="entry name" value="Chromo_domain"/>
</dbReference>
<evidence type="ECO:0000313" key="16">
    <source>
        <dbReference type="Proteomes" id="UP000694844"/>
    </source>
</evidence>
<feature type="compositionally biased region" description="Polar residues" evidence="12">
    <location>
        <begin position="1357"/>
        <end position="1368"/>
    </location>
</feature>
<evidence type="ECO:0000256" key="2">
    <source>
        <dbReference type="ARBA" id="ARBA00007025"/>
    </source>
</evidence>
<evidence type="ECO:0000256" key="11">
    <source>
        <dbReference type="ARBA" id="ARBA00049360"/>
    </source>
</evidence>
<feature type="region of interest" description="Disordered" evidence="12">
    <location>
        <begin position="1"/>
        <end position="339"/>
    </location>
</feature>
<dbReference type="CDD" id="cd18666">
    <property type="entry name" value="CD1_tandem_CHD1-2_like"/>
    <property type="match status" value="1"/>
</dbReference>
<evidence type="ECO:0000256" key="5">
    <source>
        <dbReference type="ARBA" id="ARBA00022801"/>
    </source>
</evidence>
<dbReference type="PROSITE" id="PS00598">
    <property type="entry name" value="CHROMO_1"/>
    <property type="match status" value="1"/>
</dbReference>
<proteinExistence type="inferred from homology"/>
<dbReference type="InterPro" id="IPR049730">
    <property type="entry name" value="SNF2/RAD54-like_C"/>
</dbReference>
<dbReference type="SMART" id="SM00298">
    <property type="entry name" value="CHROMO"/>
    <property type="match status" value="2"/>
</dbReference>
<feature type="domain" description="Helicase C-terminal" evidence="15">
    <location>
        <begin position="820"/>
        <end position="971"/>
    </location>
</feature>
<dbReference type="GO" id="GO:0003682">
    <property type="term" value="F:chromatin binding"/>
    <property type="evidence" value="ECO:0007669"/>
    <property type="project" value="TreeGrafter"/>
</dbReference>
<feature type="compositionally biased region" description="Polar residues" evidence="12">
    <location>
        <begin position="1779"/>
        <end position="1791"/>
    </location>
</feature>
<dbReference type="SUPFAM" id="SSF52540">
    <property type="entry name" value="P-loop containing nucleoside triphosphate hydrolases"/>
    <property type="match status" value="2"/>
</dbReference>
<feature type="compositionally biased region" description="Acidic residues" evidence="12">
    <location>
        <begin position="271"/>
        <end position="282"/>
    </location>
</feature>
<dbReference type="InterPro" id="IPR023779">
    <property type="entry name" value="Chromodomain_CS"/>
</dbReference>
<dbReference type="Gene3D" id="6.10.140.1440">
    <property type="match status" value="1"/>
</dbReference>
<feature type="compositionally biased region" description="Acidic residues" evidence="12">
    <location>
        <begin position="1130"/>
        <end position="1146"/>
    </location>
</feature>
<dbReference type="Pfam" id="PF00176">
    <property type="entry name" value="SNF2-rel_dom"/>
    <property type="match status" value="1"/>
</dbReference>
<feature type="compositionally biased region" description="Basic residues" evidence="12">
    <location>
        <begin position="208"/>
        <end position="222"/>
    </location>
</feature>
<evidence type="ECO:0000259" key="15">
    <source>
        <dbReference type="PROSITE" id="PS51194"/>
    </source>
</evidence>
<dbReference type="GO" id="GO:0005634">
    <property type="term" value="C:nucleus"/>
    <property type="evidence" value="ECO:0007669"/>
    <property type="project" value="UniProtKB-SubCell"/>
</dbReference>
<dbReference type="InterPro" id="IPR038718">
    <property type="entry name" value="SNF2-like_sf"/>
</dbReference>
<feature type="region of interest" description="Disordered" evidence="12">
    <location>
        <begin position="1054"/>
        <end position="1164"/>
    </location>
</feature>
<dbReference type="Pfam" id="PF00385">
    <property type="entry name" value="Chromo"/>
    <property type="match status" value="2"/>
</dbReference>
<evidence type="ECO:0000256" key="4">
    <source>
        <dbReference type="ARBA" id="ARBA00022741"/>
    </source>
</evidence>
<dbReference type="Pfam" id="PF13907">
    <property type="entry name" value="CHD1-like_C"/>
    <property type="match status" value="1"/>
</dbReference>